<comment type="caution">
    <text evidence="2">The sequence shown here is derived from an EMBL/GenBank/DDBJ whole genome shotgun (WGS) entry which is preliminary data.</text>
</comment>
<dbReference type="GO" id="GO:0016020">
    <property type="term" value="C:membrane"/>
    <property type="evidence" value="ECO:0007669"/>
    <property type="project" value="InterPro"/>
</dbReference>
<evidence type="ECO:0000313" key="3">
    <source>
        <dbReference type="Proteomes" id="UP000299084"/>
    </source>
</evidence>
<dbReference type="InterPro" id="IPR026082">
    <property type="entry name" value="ABCA"/>
</dbReference>
<dbReference type="EMBL" id="JWIN03000018">
    <property type="protein sequence ID" value="KAB1263383.1"/>
    <property type="molecule type" value="Genomic_DNA"/>
</dbReference>
<dbReference type="PANTHER" id="PTHR19229">
    <property type="entry name" value="ATP-BINDING CASSETTE TRANSPORTER SUBFAMILY A ABCA"/>
    <property type="match status" value="1"/>
</dbReference>
<protein>
    <submittedName>
        <fullName evidence="2">ATP-binding cassette sub-family A member 3</fullName>
    </submittedName>
</protein>
<sequence>MDLLALRQFAVLLWKNFTLKRRKFFNLILEVVTILVFPMMLLLFRAIIEMNVTGPYNFTSQPISTLPSFLQNPEEWKLIYVPSNIHVLKEITENVKRNLNISIKVQGFSSESEFEEYVKYDYGSYKVLAAIVFDCDFKNSGDPLPLQVRKLCSILVVMKIKGQSATARPGAKFFRSQMLVKYHLRFVRIQRTILWPDRIGWKTSFLFPNYPSPGPRNPDHNDGGSPGYIREGFLAVQHALDKAIMLYHESNARQKLFDGISIFVQRFPYPAYSHDGLIWLSGSFLPLMFILMFSPTVLSIVRSIVWEKENRLKIIREPLFRYSDYSFIFIFLMCYAIASIFFAFMISTFFSKGESKTSLTELLFNGPE</sequence>
<feature type="transmembrane region" description="Helical" evidence="1">
    <location>
        <begin position="325"/>
        <end position="350"/>
    </location>
</feature>
<keyword evidence="1" id="KW-1133">Transmembrane helix</keyword>
<dbReference type="GO" id="GO:0005524">
    <property type="term" value="F:ATP binding"/>
    <property type="evidence" value="ECO:0007669"/>
    <property type="project" value="UniProtKB-KW"/>
</dbReference>
<keyword evidence="1" id="KW-0812">Transmembrane</keyword>
<dbReference type="EMBL" id="JWIN03000018">
    <property type="protein sequence ID" value="KAB1263384.1"/>
    <property type="molecule type" value="Genomic_DNA"/>
</dbReference>
<dbReference type="AlphaFoldDB" id="A0A5N4CX42"/>
<organism evidence="2 3">
    <name type="scientific">Camelus dromedarius</name>
    <name type="common">Dromedary</name>
    <name type="synonym">Arabian camel</name>
    <dbReference type="NCBI Taxonomy" id="9838"/>
    <lineage>
        <taxon>Eukaryota</taxon>
        <taxon>Metazoa</taxon>
        <taxon>Chordata</taxon>
        <taxon>Craniata</taxon>
        <taxon>Vertebrata</taxon>
        <taxon>Euteleostomi</taxon>
        <taxon>Mammalia</taxon>
        <taxon>Eutheria</taxon>
        <taxon>Laurasiatheria</taxon>
        <taxon>Artiodactyla</taxon>
        <taxon>Tylopoda</taxon>
        <taxon>Camelidae</taxon>
        <taxon>Camelus</taxon>
    </lineage>
</organism>
<keyword evidence="1" id="KW-0472">Membrane</keyword>
<accession>A0A5N4CX42</accession>
<gene>
    <name evidence="2" type="ORF">Cadr_000023993</name>
</gene>
<feature type="transmembrane region" description="Helical" evidence="1">
    <location>
        <begin position="277"/>
        <end position="305"/>
    </location>
</feature>
<dbReference type="Proteomes" id="UP000299084">
    <property type="component" value="Unassembled WGS sequence"/>
</dbReference>
<evidence type="ECO:0000256" key="1">
    <source>
        <dbReference type="SAM" id="Phobius"/>
    </source>
</evidence>
<name>A0A5N4CX42_CAMDR</name>
<dbReference type="GO" id="GO:0005319">
    <property type="term" value="F:lipid transporter activity"/>
    <property type="evidence" value="ECO:0007669"/>
    <property type="project" value="TreeGrafter"/>
</dbReference>
<reference evidence="2 3" key="2">
    <citation type="journal article" date="2019" name="Mol. Ecol. Resour.">
        <title>Improving Illumina assemblies with Hi-C and long reads: an example with the North African dromedary.</title>
        <authorList>
            <person name="Elbers J.P."/>
            <person name="Rogers M.F."/>
            <person name="Perelman P.L."/>
            <person name="Proskuryakova A.A."/>
            <person name="Serdyukova N.A."/>
            <person name="Johnson W.E."/>
            <person name="Horin P."/>
            <person name="Corander J."/>
            <person name="Murphy D."/>
            <person name="Burger P.A."/>
        </authorList>
    </citation>
    <scope>NUCLEOTIDE SEQUENCE [LARGE SCALE GENOMIC DNA]</scope>
    <source>
        <strain evidence="2">Drom800</strain>
        <tissue evidence="2">Blood</tissue>
    </source>
</reference>
<keyword evidence="2" id="KW-0067">ATP-binding</keyword>
<reference evidence="2" key="1">
    <citation type="submission" date="2014-12" db="EMBL/GenBank/DDBJ databases">
        <authorList>
            <person name="Fitak R."/>
            <person name="Mohandesan E."/>
            <person name="Burger P.A."/>
            <person name="Jukka C."/>
        </authorList>
    </citation>
    <scope>NUCLEOTIDE SEQUENCE</scope>
    <source>
        <strain evidence="2">Drom800</strain>
        <tissue evidence="2">Blood</tissue>
    </source>
</reference>
<dbReference type="PANTHER" id="PTHR19229:SF101">
    <property type="entry name" value="ATP-BINDING CASSETTE, SUB-FAMILY A (ABC1), MEMBER 16"/>
    <property type="match status" value="1"/>
</dbReference>
<keyword evidence="3" id="KW-1185">Reference proteome</keyword>
<keyword evidence="2" id="KW-0547">Nucleotide-binding</keyword>
<evidence type="ECO:0000313" key="2">
    <source>
        <dbReference type="EMBL" id="KAB1263384.1"/>
    </source>
</evidence>
<dbReference type="GO" id="GO:0140359">
    <property type="term" value="F:ABC-type transporter activity"/>
    <property type="evidence" value="ECO:0007669"/>
    <property type="project" value="InterPro"/>
</dbReference>
<feature type="transmembrane region" description="Helical" evidence="1">
    <location>
        <begin position="24"/>
        <end position="48"/>
    </location>
</feature>
<proteinExistence type="predicted"/>